<dbReference type="EMBL" id="JADLRE010000027">
    <property type="protein sequence ID" value="MBF6228875.1"/>
    <property type="molecule type" value="Genomic_DNA"/>
</dbReference>
<evidence type="ECO:0000313" key="2">
    <source>
        <dbReference type="EMBL" id="MBF6228875.1"/>
    </source>
</evidence>
<proteinExistence type="predicted"/>
<name>A0ABS0CG84_9NOCA</name>
<feature type="region of interest" description="Disordered" evidence="1">
    <location>
        <begin position="71"/>
        <end position="91"/>
    </location>
</feature>
<dbReference type="InterPro" id="IPR036271">
    <property type="entry name" value="Tet_transcr_reg_TetR-rel_C_sf"/>
</dbReference>
<organism evidence="2 3">
    <name type="scientific">Nocardia abscessus</name>
    <dbReference type="NCBI Taxonomy" id="120957"/>
    <lineage>
        <taxon>Bacteria</taxon>
        <taxon>Bacillati</taxon>
        <taxon>Actinomycetota</taxon>
        <taxon>Actinomycetes</taxon>
        <taxon>Mycobacteriales</taxon>
        <taxon>Nocardiaceae</taxon>
        <taxon>Nocardia</taxon>
    </lineage>
</organism>
<reference evidence="2 3" key="1">
    <citation type="submission" date="2020-10" db="EMBL/GenBank/DDBJ databases">
        <title>Identification of Nocardia species via Next-generation sequencing and recognition of intraspecies genetic diversity.</title>
        <authorList>
            <person name="Li P."/>
            <person name="Li P."/>
            <person name="Lu B."/>
        </authorList>
    </citation>
    <scope>NUCLEOTIDE SEQUENCE [LARGE SCALE GENOMIC DNA]</scope>
    <source>
        <strain evidence="2 3">N-11</strain>
    </source>
</reference>
<protein>
    <submittedName>
        <fullName evidence="2">Uncharacterized protein</fullName>
    </submittedName>
</protein>
<comment type="caution">
    <text evidence="2">The sequence shown here is derived from an EMBL/GenBank/DDBJ whole genome shotgun (WGS) entry which is preliminary data.</text>
</comment>
<evidence type="ECO:0000313" key="3">
    <source>
        <dbReference type="Proteomes" id="UP000807309"/>
    </source>
</evidence>
<dbReference type="Proteomes" id="UP000807309">
    <property type="component" value="Unassembled WGS sequence"/>
</dbReference>
<evidence type="ECO:0000256" key="1">
    <source>
        <dbReference type="SAM" id="MobiDB-lite"/>
    </source>
</evidence>
<keyword evidence="3" id="KW-1185">Reference proteome</keyword>
<gene>
    <name evidence="2" type="ORF">IU470_27755</name>
</gene>
<sequence length="91" mass="9399">MPQPSAVLARVREAGALRADATDEDVVNSVWALSLLGETTGSPSWRRGLETVLDGLRNRGGTAATGRIRGVVHVPGGTGRSEGDRPPPVGS</sequence>
<dbReference type="Gene3D" id="1.10.357.10">
    <property type="entry name" value="Tetracycline Repressor, domain 2"/>
    <property type="match status" value="1"/>
</dbReference>
<dbReference type="SUPFAM" id="SSF48498">
    <property type="entry name" value="Tetracyclin repressor-like, C-terminal domain"/>
    <property type="match status" value="1"/>
</dbReference>
<dbReference type="RefSeq" id="WP_195035757.1">
    <property type="nucleotide sequence ID" value="NZ_JADLRE010000027.1"/>
</dbReference>
<accession>A0ABS0CG84</accession>